<keyword evidence="10" id="KW-1185">Reference proteome</keyword>
<evidence type="ECO:0000256" key="3">
    <source>
        <dbReference type="ARBA" id="ARBA00023015"/>
    </source>
</evidence>
<dbReference type="InterPro" id="IPR025943">
    <property type="entry name" value="Sigma_54_int_dom_ATP-bd_2"/>
</dbReference>
<dbReference type="InterPro" id="IPR002197">
    <property type="entry name" value="HTH_Fis"/>
</dbReference>
<keyword evidence="5" id="KW-0804">Transcription</keyword>
<keyword evidence="3" id="KW-0805">Transcription regulation</keyword>
<sequence length="471" mass="51371">MSPEHAVSLTLTSIDQGSALRLPHIGVTVTLPDRRIIEAPLEMTPLVLGSSPECDLVVPDPRVSRRHCELRLTERGVLLRDLGSKNGTLIRGVPVLEAWLPPTVPVTLGASEVMVQPLGVGSVLPLSTSVSFGEALGQSLSMRVLFAKLERAAPTDETLLLLGESGTGKEILTKAIHEQSRRRGGPFVVVDCGAIAPSLIEGELFGHGRGAFTGAATAKPGLLERAHGGTLFIDEIGELPLDVQPKLLRAIETRQTRRLGTNEWQSFDARIVAATHRNLRTRALEGSFRQDLYYRLAVIELHVPSLRERKDDIPQLVERFLATRAPPCTLADLPPHAMPLLQAYDWPGNVRELRNAVARLILFPELLPELLGPGLSLTNTHPFEASAPSPKGDTAAPTALGTTDPEAERLGRLLDLSLPEAREVVLEELERNYVAAKLRQYEGNISRAAEAMGVSRQLVHRLLDRHGMRAR</sequence>
<dbReference type="PANTHER" id="PTHR32071">
    <property type="entry name" value="TRANSCRIPTIONAL REGULATORY PROTEIN"/>
    <property type="match status" value="1"/>
</dbReference>
<dbReference type="PROSITE" id="PS50006">
    <property type="entry name" value="FHA_DOMAIN"/>
    <property type="match status" value="1"/>
</dbReference>
<dbReference type="Proteomes" id="UP000067626">
    <property type="component" value="Chromosome"/>
</dbReference>
<feature type="domain" description="FHA" evidence="7">
    <location>
        <begin position="46"/>
        <end position="95"/>
    </location>
</feature>
<dbReference type="EMBL" id="CP012159">
    <property type="protein sequence ID" value="AKT42042.1"/>
    <property type="molecule type" value="Genomic_DNA"/>
</dbReference>
<dbReference type="SUPFAM" id="SSF52540">
    <property type="entry name" value="P-loop containing nucleoside triphosphate hydrolases"/>
    <property type="match status" value="1"/>
</dbReference>
<dbReference type="Gene3D" id="3.40.50.300">
    <property type="entry name" value="P-loop containing nucleotide triphosphate hydrolases"/>
    <property type="match status" value="1"/>
</dbReference>
<protein>
    <submittedName>
        <fullName evidence="9">ATPase AAA</fullName>
    </submittedName>
</protein>
<dbReference type="InterPro" id="IPR025662">
    <property type="entry name" value="Sigma_54_int_dom_ATP-bd_1"/>
</dbReference>
<dbReference type="Pfam" id="PF25601">
    <property type="entry name" value="AAA_lid_14"/>
    <property type="match status" value="1"/>
</dbReference>
<evidence type="ECO:0000256" key="1">
    <source>
        <dbReference type="ARBA" id="ARBA00022741"/>
    </source>
</evidence>
<accession>A0A0K1EN36</accession>
<dbReference type="PROSITE" id="PS00676">
    <property type="entry name" value="SIGMA54_INTERACT_2"/>
    <property type="match status" value="1"/>
</dbReference>
<evidence type="ECO:0000256" key="6">
    <source>
        <dbReference type="SAM" id="MobiDB-lite"/>
    </source>
</evidence>
<evidence type="ECO:0000259" key="8">
    <source>
        <dbReference type="PROSITE" id="PS50045"/>
    </source>
</evidence>
<dbReference type="InterPro" id="IPR008984">
    <property type="entry name" value="SMAD_FHA_dom_sf"/>
</dbReference>
<dbReference type="PROSITE" id="PS50045">
    <property type="entry name" value="SIGMA54_INTERACT_4"/>
    <property type="match status" value="1"/>
</dbReference>
<dbReference type="SMART" id="SM00240">
    <property type="entry name" value="FHA"/>
    <property type="match status" value="1"/>
</dbReference>
<dbReference type="Pfam" id="PF00498">
    <property type="entry name" value="FHA"/>
    <property type="match status" value="1"/>
</dbReference>
<dbReference type="InterPro" id="IPR003593">
    <property type="entry name" value="AAA+_ATPase"/>
</dbReference>
<feature type="domain" description="Sigma-54 factor interaction" evidence="8">
    <location>
        <begin position="135"/>
        <end position="362"/>
    </location>
</feature>
<evidence type="ECO:0000256" key="5">
    <source>
        <dbReference type="ARBA" id="ARBA00023163"/>
    </source>
</evidence>
<dbReference type="SUPFAM" id="SSF49879">
    <property type="entry name" value="SMAD/FHA domain"/>
    <property type="match status" value="1"/>
</dbReference>
<dbReference type="OrthoDB" id="5485507at2"/>
<evidence type="ECO:0000313" key="10">
    <source>
        <dbReference type="Proteomes" id="UP000067626"/>
    </source>
</evidence>
<dbReference type="PROSITE" id="PS00688">
    <property type="entry name" value="SIGMA54_INTERACT_3"/>
    <property type="match status" value="1"/>
</dbReference>
<evidence type="ECO:0000313" key="9">
    <source>
        <dbReference type="EMBL" id="AKT42042.1"/>
    </source>
</evidence>
<keyword evidence="2" id="KW-0067">ATP-binding</keyword>
<gene>
    <name evidence="9" type="ORF">CMC5_062650</name>
</gene>
<dbReference type="InterPro" id="IPR009057">
    <property type="entry name" value="Homeodomain-like_sf"/>
</dbReference>
<dbReference type="InterPro" id="IPR002078">
    <property type="entry name" value="Sigma_54_int"/>
</dbReference>
<dbReference type="InterPro" id="IPR058031">
    <property type="entry name" value="AAA_lid_NorR"/>
</dbReference>
<dbReference type="SUPFAM" id="SSF46689">
    <property type="entry name" value="Homeodomain-like"/>
    <property type="match status" value="1"/>
</dbReference>
<dbReference type="SMART" id="SM00382">
    <property type="entry name" value="AAA"/>
    <property type="match status" value="1"/>
</dbReference>
<dbReference type="FunFam" id="3.40.50.300:FF:000006">
    <property type="entry name" value="DNA-binding transcriptional regulator NtrC"/>
    <property type="match status" value="1"/>
</dbReference>
<dbReference type="RefSeq" id="WP_050433726.1">
    <property type="nucleotide sequence ID" value="NZ_CP012159.1"/>
</dbReference>
<dbReference type="GO" id="GO:0005524">
    <property type="term" value="F:ATP binding"/>
    <property type="evidence" value="ECO:0007669"/>
    <property type="project" value="UniProtKB-KW"/>
</dbReference>
<dbReference type="Pfam" id="PF02954">
    <property type="entry name" value="HTH_8"/>
    <property type="match status" value="1"/>
</dbReference>
<organism evidence="9 10">
    <name type="scientific">Chondromyces crocatus</name>
    <dbReference type="NCBI Taxonomy" id="52"/>
    <lineage>
        <taxon>Bacteria</taxon>
        <taxon>Pseudomonadati</taxon>
        <taxon>Myxococcota</taxon>
        <taxon>Polyangia</taxon>
        <taxon>Polyangiales</taxon>
        <taxon>Polyangiaceae</taxon>
        <taxon>Chondromyces</taxon>
    </lineage>
</organism>
<dbReference type="InterPro" id="IPR025944">
    <property type="entry name" value="Sigma_54_int_dom_CS"/>
</dbReference>
<dbReference type="CDD" id="cd00009">
    <property type="entry name" value="AAA"/>
    <property type="match status" value="1"/>
</dbReference>
<dbReference type="STRING" id="52.CMC5_062650"/>
<keyword evidence="4" id="KW-0238">DNA-binding</keyword>
<dbReference type="Pfam" id="PF00158">
    <property type="entry name" value="Sigma54_activat"/>
    <property type="match status" value="1"/>
</dbReference>
<dbReference type="Gene3D" id="1.10.10.60">
    <property type="entry name" value="Homeodomain-like"/>
    <property type="match status" value="1"/>
</dbReference>
<dbReference type="Gene3D" id="1.10.8.60">
    <property type="match status" value="1"/>
</dbReference>
<dbReference type="Gene3D" id="2.60.200.20">
    <property type="match status" value="1"/>
</dbReference>
<reference evidence="9 10" key="1">
    <citation type="submission" date="2015-07" db="EMBL/GenBank/DDBJ databases">
        <title>Genome analysis of myxobacterium Chondromyces crocatus Cm c5 reveals a high potential for natural compound synthesis and the genetic basis for the loss of fruiting body formation.</title>
        <authorList>
            <person name="Zaburannyi N."/>
            <person name="Bunk B."/>
            <person name="Maier J."/>
            <person name="Overmann J."/>
            <person name="Mueller R."/>
        </authorList>
    </citation>
    <scope>NUCLEOTIDE SEQUENCE [LARGE SCALE GENOMIC DNA]</scope>
    <source>
        <strain evidence="9 10">Cm c5</strain>
    </source>
</reference>
<dbReference type="AlphaFoldDB" id="A0A0K1EN36"/>
<name>A0A0K1EN36_CHOCO</name>
<dbReference type="GO" id="GO:0043565">
    <property type="term" value="F:sequence-specific DNA binding"/>
    <property type="evidence" value="ECO:0007669"/>
    <property type="project" value="InterPro"/>
</dbReference>
<evidence type="ECO:0000256" key="2">
    <source>
        <dbReference type="ARBA" id="ARBA00022840"/>
    </source>
</evidence>
<dbReference type="CDD" id="cd00060">
    <property type="entry name" value="FHA"/>
    <property type="match status" value="1"/>
</dbReference>
<dbReference type="PROSITE" id="PS00675">
    <property type="entry name" value="SIGMA54_INTERACT_1"/>
    <property type="match status" value="1"/>
</dbReference>
<feature type="region of interest" description="Disordered" evidence="6">
    <location>
        <begin position="381"/>
        <end position="402"/>
    </location>
</feature>
<proteinExistence type="predicted"/>
<keyword evidence="1" id="KW-0547">Nucleotide-binding</keyword>
<dbReference type="GO" id="GO:0006355">
    <property type="term" value="P:regulation of DNA-templated transcription"/>
    <property type="evidence" value="ECO:0007669"/>
    <property type="project" value="InterPro"/>
</dbReference>
<evidence type="ECO:0000256" key="4">
    <source>
        <dbReference type="ARBA" id="ARBA00023125"/>
    </source>
</evidence>
<evidence type="ECO:0000259" key="7">
    <source>
        <dbReference type="PROSITE" id="PS50006"/>
    </source>
</evidence>
<dbReference type="InterPro" id="IPR000253">
    <property type="entry name" value="FHA_dom"/>
</dbReference>
<dbReference type="InterPro" id="IPR027417">
    <property type="entry name" value="P-loop_NTPase"/>
</dbReference>
<dbReference type="KEGG" id="ccro:CMC5_062650"/>